<evidence type="ECO:0000256" key="1">
    <source>
        <dbReference type="SAM" id="Phobius"/>
    </source>
</evidence>
<protein>
    <submittedName>
        <fullName evidence="2">Flp family type IVb pilin</fullName>
    </submittedName>
</protein>
<evidence type="ECO:0000313" key="2">
    <source>
        <dbReference type="EMBL" id="QGZ63400.1"/>
    </source>
</evidence>
<dbReference type="Proteomes" id="UP000433577">
    <property type="component" value="Chromosome 2"/>
</dbReference>
<dbReference type="EMBL" id="CP046914">
    <property type="protein sequence ID" value="QGZ63400.1"/>
    <property type="molecule type" value="Genomic_DNA"/>
</dbReference>
<keyword evidence="1" id="KW-0472">Membrane</keyword>
<evidence type="ECO:0000313" key="3">
    <source>
        <dbReference type="Proteomes" id="UP000433577"/>
    </source>
</evidence>
<keyword evidence="1" id="KW-0812">Transmembrane</keyword>
<dbReference type="Pfam" id="PF04964">
    <property type="entry name" value="Flp_Fap"/>
    <property type="match status" value="1"/>
</dbReference>
<dbReference type="AlphaFoldDB" id="A0A7Z2GKY6"/>
<organism evidence="2 3">
    <name type="scientific">Paraburkholderia acidisoli</name>
    <dbReference type="NCBI Taxonomy" id="2571748"/>
    <lineage>
        <taxon>Bacteria</taxon>
        <taxon>Pseudomonadati</taxon>
        <taxon>Pseudomonadota</taxon>
        <taxon>Betaproteobacteria</taxon>
        <taxon>Burkholderiales</taxon>
        <taxon>Burkholderiaceae</taxon>
        <taxon>Paraburkholderia</taxon>
    </lineage>
</organism>
<keyword evidence="1" id="KW-1133">Transmembrane helix</keyword>
<reference evidence="2 3" key="1">
    <citation type="submission" date="2019-12" db="EMBL/GenBank/DDBJ databases">
        <title>Paraburkholderia acidiphila 7Q-K02 sp. nov and Paraburkholderia acidisoli DHF22 sp. nov., two strains isolated from forest soil.</title>
        <authorList>
            <person name="Gao Z."/>
            <person name="Qiu L."/>
        </authorList>
    </citation>
    <scope>NUCLEOTIDE SEQUENCE [LARGE SCALE GENOMIC DNA]</scope>
    <source>
        <strain evidence="2 3">DHF22</strain>
    </source>
</reference>
<dbReference type="RefSeq" id="WP_158952393.1">
    <property type="nucleotide sequence ID" value="NZ_CP046914.1"/>
</dbReference>
<sequence length="62" mass="6623">MWKIINTLYRDERGVSALEYALIAGIVVAAVLVAGSSLTTNIPALFTNMMSNLSTKISAALH</sequence>
<gene>
    <name evidence="2" type="ORF">FAZ98_16530</name>
</gene>
<proteinExistence type="predicted"/>
<feature type="transmembrane region" description="Helical" evidence="1">
    <location>
        <begin position="20"/>
        <end position="46"/>
    </location>
</feature>
<name>A0A7Z2GKY6_9BURK</name>
<dbReference type="KEGG" id="pacs:FAZ98_16530"/>
<accession>A0A7Z2GKY6</accession>
<dbReference type="InterPro" id="IPR007047">
    <property type="entry name" value="Flp_Fap"/>
</dbReference>
<keyword evidence="3" id="KW-1185">Reference proteome</keyword>